<dbReference type="InterPro" id="IPR022170">
    <property type="entry name" value="MUL1-like"/>
</dbReference>
<comment type="catalytic activity">
    <reaction evidence="1">
        <text>S-ubiquitinyl-[E2 ubiquitin-conjugating enzyme]-L-cysteine + [acceptor protein]-L-lysine = [E2 ubiquitin-conjugating enzyme]-L-cysteine + N(6)-ubiquitinyl-[acceptor protein]-L-lysine.</text>
        <dbReference type="EC" id="2.3.2.27"/>
    </reaction>
</comment>
<evidence type="ECO:0000256" key="5">
    <source>
        <dbReference type="ARBA" id="ARBA00022692"/>
    </source>
</evidence>
<dbReference type="GO" id="GO:0016874">
    <property type="term" value="F:ligase activity"/>
    <property type="evidence" value="ECO:0007669"/>
    <property type="project" value="UniProtKB-KW"/>
</dbReference>
<evidence type="ECO:0000256" key="1">
    <source>
        <dbReference type="ARBA" id="ARBA00000900"/>
    </source>
</evidence>
<keyword evidence="6" id="KW-0479">Metal-binding</keyword>
<keyword evidence="17" id="KW-0436">Ligase</keyword>
<evidence type="ECO:0000256" key="7">
    <source>
        <dbReference type="ARBA" id="ARBA00022771"/>
    </source>
</evidence>
<evidence type="ECO:0000256" key="10">
    <source>
        <dbReference type="ARBA" id="ARBA00022833"/>
    </source>
</evidence>
<sequence>MPFESFNQYITVDNVCLGINVVTLSVLYKIYRSKVKNCEAVQTARHFEIDKHLAQRLTEDYPNGTAVHAIIKGEVKAIGKSLKSRHVPGTSAVVQQCCLTEHKLQWSPLSRFWSHTQREIQRIVNAVPFALCTKHKSGDVAVEVVDPTDCEELPLKCVYDHFIPNSEGLGGAFFSWLRGEQTKGLQEEEFLLEEGTVLSGFGTLVSDGTSTKLVPPEDGVSYHITTLSHSALLSKLKSELAIIRIGCLIFGGTAAFLTFYILFTWWRARQARVQEEKDAIRKEEVRKERRKLNRETQSNHPACVVCLSHPVEVMLLECGHVCLCADCAEQALPSCPVCRAPIVRSVAAFLP</sequence>
<evidence type="ECO:0000256" key="2">
    <source>
        <dbReference type="ARBA" id="ARBA00004374"/>
    </source>
</evidence>
<dbReference type="AlphaFoldDB" id="A0A2R5LL74"/>
<evidence type="ECO:0000256" key="6">
    <source>
        <dbReference type="ARBA" id="ARBA00022723"/>
    </source>
</evidence>
<keyword evidence="13 15" id="KW-0472">Membrane</keyword>
<evidence type="ECO:0000256" key="12">
    <source>
        <dbReference type="ARBA" id="ARBA00023128"/>
    </source>
</evidence>
<keyword evidence="12" id="KW-0496">Mitochondrion</keyword>
<name>A0A2R5LL74_9ACAR</name>
<dbReference type="RefSeq" id="XP_064460703.1">
    <property type="nucleotide sequence ID" value="XM_064604633.1"/>
</dbReference>
<accession>A0A2R5LL74</accession>
<proteinExistence type="predicted"/>
<evidence type="ECO:0000259" key="16">
    <source>
        <dbReference type="PROSITE" id="PS50089"/>
    </source>
</evidence>
<evidence type="ECO:0000256" key="4">
    <source>
        <dbReference type="ARBA" id="ARBA00022679"/>
    </source>
</evidence>
<dbReference type="InterPro" id="IPR051652">
    <property type="entry name" value="MDM2_MDM4_MUL1"/>
</dbReference>
<dbReference type="EMBL" id="GGLE01006079">
    <property type="protein sequence ID" value="MBY10205.1"/>
    <property type="molecule type" value="Transcribed_RNA"/>
</dbReference>
<dbReference type="InterPro" id="IPR013083">
    <property type="entry name" value="Znf_RING/FYVE/PHD"/>
</dbReference>
<keyword evidence="10" id="KW-0862">Zinc</keyword>
<keyword evidence="8" id="KW-0833">Ubl conjugation pathway</keyword>
<dbReference type="PANTHER" id="PTHR12183:SF32">
    <property type="entry name" value="MITOCHONDRIAL E3 UBIQUITIN PROTEIN LIGASE 1"/>
    <property type="match status" value="1"/>
</dbReference>
<evidence type="ECO:0000256" key="8">
    <source>
        <dbReference type="ARBA" id="ARBA00022786"/>
    </source>
</evidence>
<dbReference type="GO" id="GO:0008270">
    <property type="term" value="F:zinc ion binding"/>
    <property type="evidence" value="ECO:0007669"/>
    <property type="project" value="UniProtKB-KW"/>
</dbReference>
<dbReference type="PANTHER" id="PTHR12183">
    <property type="entry name" value="MITOCHONDRIAL UBIQUITIN LIGASE ACTIVATOR OF NFKB 1"/>
    <property type="match status" value="1"/>
</dbReference>
<dbReference type="SUPFAM" id="SSF57850">
    <property type="entry name" value="RING/U-box"/>
    <property type="match status" value="1"/>
</dbReference>
<evidence type="ECO:0000313" key="17">
    <source>
        <dbReference type="EMBL" id="MBY10205.1"/>
    </source>
</evidence>
<feature type="domain" description="RING-type" evidence="16">
    <location>
        <begin position="303"/>
        <end position="339"/>
    </location>
</feature>
<dbReference type="KEGG" id="oti:135370789"/>
<keyword evidence="11 15" id="KW-1133">Transmembrane helix</keyword>
<reference evidence="17" key="1">
    <citation type="submission" date="2018-03" db="EMBL/GenBank/DDBJ databases">
        <title>The relapsing fever spirochete Borrelia turicatae persists in the highly oxidative environment of its soft-bodied tick vector.</title>
        <authorList>
            <person name="Bourret T.J."/>
            <person name="Boyle W.K."/>
            <person name="Valenzuela J.G."/>
            <person name="Oliveira F."/>
            <person name="Lopez J.E."/>
        </authorList>
    </citation>
    <scope>NUCLEOTIDE SEQUENCE</scope>
    <source>
        <strain evidence="17">Kansas strain/isolate</strain>
        <tissue evidence="17">Salivary glands</tissue>
    </source>
</reference>
<dbReference type="EC" id="2.3.2.27" evidence="3"/>
<evidence type="ECO:0000256" key="9">
    <source>
        <dbReference type="ARBA" id="ARBA00022787"/>
    </source>
</evidence>
<dbReference type="Gene3D" id="3.30.40.10">
    <property type="entry name" value="Zinc/RING finger domain, C3HC4 (zinc finger)"/>
    <property type="match status" value="1"/>
</dbReference>
<comment type="subcellular location">
    <subcellularLocation>
        <location evidence="2">Mitochondrion outer membrane</location>
        <topology evidence="2">Multi-pass membrane protein</topology>
    </subcellularLocation>
</comment>
<dbReference type="GO" id="GO:0061630">
    <property type="term" value="F:ubiquitin protein ligase activity"/>
    <property type="evidence" value="ECO:0007669"/>
    <property type="project" value="UniProtKB-EC"/>
</dbReference>
<evidence type="ECO:0000256" key="14">
    <source>
        <dbReference type="PROSITE-ProRule" id="PRU00175"/>
    </source>
</evidence>
<protein>
    <recommendedName>
        <fullName evidence="3">RING-type E3 ubiquitin transferase</fullName>
        <ecNumber evidence="3">2.3.2.27</ecNumber>
    </recommendedName>
</protein>
<keyword evidence="5 15" id="KW-0812">Transmembrane</keyword>
<keyword evidence="9" id="KW-1000">Mitochondrion outer membrane</keyword>
<keyword evidence="4" id="KW-0808">Transferase</keyword>
<feature type="transmembrane region" description="Helical" evidence="15">
    <location>
        <begin position="241"/>
        <end position="266"/>
    </location>
</feature>
<dbReference type="Pfam" id="PF13920">
    <property type="entry name" value="zf-C3HC4_3"/>
    <property type="match status" value="1"/>
</dbReference>
<evidence type="ECO:0000256" key="3">
    <source>
        <dbReference type="ARBA" id="ARBA00012483"/>
    </source>
</evidence>
<dbReference type="InterPro" id="IPR001841">
    <property type="entry name" value="Znf_RING"/>
</dbReference>
<evidence type="ECO:0000256" key="13">
    <source>
        <dbReference type="ARBA" id="ARBA00023136"/>
    </source>
</evidence>
<dbReference type="PROSITE" id="PS50089">
    <property type="entry name" value="ZF_RING_2"/>
    <property type="match status" value="1"/>
</dbReference>
<dbReference type="GeneID" id="135370789"/>
<keyword evidence="7 14" id="KW-0863">Zinc-finger</keyword>
<dbReference type="Pfam" id="PF12483">
    <property type="entry name" value="GIDE"/>
    <property type="match status" value="1"/>
</dbReference>
<evidence type="ECO:0000256" key="15">
    <source>
        <dbReference type="SAM" id="Phobius"/>
    </source>
</evidence>
<dbReference type="GO" id="GO:0016567">
    <property type="term" value="P:protein ubiquitination"/>
    <property type="evidence" value="ECO:0007669"/>
    <property type="project" value="InterPro"/>
</dbReference>
<dbReference type="SMART" id="SM00184">
    <property type="entry name" value="RING"/>
    <property type="match status" value="1"/>
</dbReference>
<organism evidence="17">
    <name type="scientific">Ornithodoros turicata</name>
    <dbReference type="NCBI Taxonomy" id="34597"/>
    <lineage>
        <taxon>Eukaryota</taxon>
        <taxon>Metazoa</taxon>
        <taxon>Ecdysozoa</taxon>
        <taxon>Arthropoda</taxon>
        <taxon>Chelicerata</taxon>
        <taxon>Arachnida</taxon>
        <taxon>Acari</taxon>
        <taxon>Parasitiformes</taxon>
        <taxon>Ixodida</taxon>
        <taxon>Ixodoidea</taxon>
        <taxon>Argasidae</taxon>
        <taxon>Ornithodorinae</taxon>
        <taxon>Ornithodoros</taxon>
    </lineage>
</organism>
<dbReference type="GO" id="GO:0005741">
    <property type="term" value="C:mitochondrial outer membrane"/>
    <property type="evidence" value="ECO:0007669"/>
    <property type="project" value="UniProtKB-SubCell"/>
</dbReference>
<evidence type="ECO:0000256" key="11">
    <source>
        <dbReference type="ARBA" id="ARBA00022989"/>
    </source>
</evidence>